<evidence type="ECO:0000313" key="4">
    <source>
        <dbReference type="Proteomes" id="UP000244677"/>
    </source>
</evidence>
<dbReference type="GO" id="GO:0004519">
    <property type="term" value="F:endonuclease activity"/>
    <property type="evidence" value="ECO:0007669"/>
    <property type="project" value="InterPro"/>
</dbReference>
<gene>
    <name evidence="3" type="ORF">FK004_12705</name>
</gene>
<sequence>MGRLNHKRGQPSNYRQSIKSNPYWDEVKKRIRLRDDFKCVECGSTIRLETHHISYYVNGQSIVGHELDHLNWLVTLCETCHDKSHSDENHKYNPKNSNKTKR</sequence>
<evidence type="ECO:0000256" key="1">
    <source>
        <dbReference type="SAM" id="MobiDB-lite"/>
    </source>
</evidence>
<dbReference type="OrthoDB" id="6624755at2"/>
<dbReference type="Pfam" id="PF01844">
    <property type="entry name" value="HNH"/>
    <property type="match status" value="1"/>
</dbReference>
<organism evidence="3 4">
    <name type="scientific">Flavobacterium kingsejongi</name>
    <dbReference type="NCBI Taxonomy" id="1678728"/>
    <lineage>
        <taxon>Bacteria</taxon>
        <taxon>Pseudomonadati</taxon>
        <taxon>Bacteroidota</taxon>
        <taxon>Flavobacteriia</taxon>
        <taxon>Flavobacteriales</taxon>
        <taxon>Flavobacteriaceae</taxon>
        <taxon>Flavobacterium</taxon>
    </lineage>
</organism>
<dbReference type="KEGG" id="fki:FK004_12705"/>
<dbReference type="RefSeq" id="WP_108737561.1">
    <property type="nucleotide sequence ID" value="NZ_CP020919.1"/>
</dbReference>
<reference evidence="3 4" key="1">
    <citation type="submission" date="2017-04" db="EMBL/GenBank/DDBJ databases">
        <title>Complete genome sequence of Flavobacterium kingsejong AJ004.</title>
        <authorList>
            <person name="Lee P.C."/>
        </authorList>
    </citation>
    <scope>NUCLEOTIDE SEQUENCE [LARGE SCALE GENOMIC DNA]</scope>
    <source>
        <strain evidence="3 4">AJ004</strain>
    </source>
</reference>
<dbReference type="Gene3D" id="1.10.30.50">
    <property type="match status" value="1"/>
</dbReference>
<dbReference type="GO" id="GO:0008270">
    <property type="term" value="F:zinc ion binding"/>
    <property type="evidence" value="ECO:0007669"/>
    <property type="project" value="InterPro"/>
</dbReference>
<name>A0A2S1LQI4_9FLAO</name>
<keyword evidence="4" id="KW-1185">Reference proteome</keyword>
<evidence type="ECO:0000313" key="3">
    <source>
        <dbReference type="EMBL" id="AWG26023.1"/>
    </source>
</evidence>
<dbReference type="EMBL" id="CP020919">
    <property type="protein sequence ID" value="AWG26023.1"/>
    <property type="molecule type" value="Genomic_DNA"/>
</dbReference>
<proteinExistence type="predicted"/>
<evidence type="ECO:0000259" key="2">
    <source>
        <dbReference type="Pfam" id="PF01844"/>
    </source>
</evidence>
<feature type="region of interest" description="Disordered" evidence="1">
    <location>
        <begin position="82"/>
        <end position="102"/>
    </location>
</feature>
<dbReference type="GO" id="GO:0003676">
    <property type="term" value="F:nucleic acid binding"/>
    <property type="evidence" value="ECO:0007669"/>
    <property type="project" value="InterPro"/>
</dbReference>
<protein>
    <recommendedName>
        <fullName evidence="2">HNH domain-containing protein</fullName>
    </recommendedName>
</protein>
<dbReference type="Proteomes" id="UP000244677">
    <property type="component" value="Chromosome"/>
</dbReference>
<dbReference type="InterPro" id="IPR002711">
    <property type="entry name" value="HNH"/>
</dbReference>
<feature type="compositionally biased region" description="Basic and acidic residues" evidence="1">
    <location>
        <begin position="82"/>
        <end position="91"/>
    </location>
</feature>
<feature type="domain" description="HNH" evidence="2">
    <location>
        <begin position="39"/>
        <end position="86"/>
    </location>
</feature>
<dbReference type="AlphaFoldDB" id="A0A2S1LQI4"/>
<accession>A0A2S1LQI4</accession>